<evidence type="ECO:0000256" key="2">
    <source>
        <dbReference type="SAM" id="Phobius"/>
    </source>
</evidence>
<sequence>MSVTKAAIPLTTTFEPSYACRSYWTYVIPSDASATSVPLARTTTTIYDFWQPVSGINTSLPIWAKTCFPSGASMLGGNEKILSGSLYSTFEGNSAFSPGYFCPSRYTTAYSTTGNQATTTVSCCYSSFDYNYAVGLCEGSFPSSISVHHLIPEGSSWRTLVDTVGPAKAFANAVVLQYVGSQRAAFTATAATTSSIRRTFSSTPKAKGKTVGLSTSTQAVVGACVAFVVLVALALTFIFWRRNRRATVASVLPADGAEQTGWAKSELDASAINGVSRGKEEATEIDSRQLTLHDTHHEIGGDPVILSSHPNNPPSSEIHSIPIHSPQQVLDKSVPTGSNRQNLTDSIGQEEFSPREKELRRLELEEERIRQRKFELQGPQA</sequence>
<keyword evidence="2" id="KW-0812">Transmembrane</keyword>
<dbReference type="AlphaFoldDB" id="A0A9P4NQP6"/>
<protein>
    <submittedName>
        <fullName evidence="3">Uncharacterized protein</fullName>
    </submittedName>
</protein>
<feature type="compositionally biased region" description="Polar residues" evidence="1">
    <location>
        <begin position="327"/>
        <end position="347"/>
    </location>
</feature>
<organism evidence="3 4">
    <name type="scientific">Tothia fuscella</name>
    <dbReference type="NCBI Taxonomy" id="1048955"/>
    <lineage>
        <taxon>Eukaryota</taxon>
        <taxon>Fungi</taxon>
        <taxon>Dikarya</taxon>
        <taxon>Ascomycota</taxon>
        <taxon>Pezizomycotina</taxon>
        <taxon>Dothideomycetes</taxon>
        <taxon>Pleosporomycetidae</taxon>
        <taxon>Venturiales</taxon>
        <taxon>Cylindrosympodiaceae</taxon>
        <taxon>Tothia</taxon>
    </lineage>
</organism>
<dbReference type="EMBL" id="MU007040">
    <property type="protein sequence ID" value="KAF2430300.1"/>
    <property type="molecule type" value="Genomic_DNA"/>
</dbReference>
<evidence type="ECO:0000256" key="1">
    <source>
        <dbReference type="SAM" id="MobiDB-lite"/>
    </source>
</evidence>
<proteinExistence type="predicted"/>
<comment type="caution">
    <text evidence="3">The sequence shown here is derived from an EMBL/GenBank/DDBJ whole genome shotgun (WGS) entry which is preliminary data.</text>
</comment>
<dbReference type="Proteomes" id="UP000800235">
    <property type="component" value="Unassembled WGS sequence"/>
</dbReference>
<name>A0A9P4NQP6_9PEZI</name>
<keyword evidence="2" id="KW-1133">Transmembrane helix</keyword>
<accession>A0A9P4NQP6</accession>
<keyword evidence="4" id="KW-1185">Reference proteome</keyword>
<gene>
    <name evidence="3" type="ORF">EJ08DRAFT_248637</name>
</gene>
<keyword evidence="2" id="KW-0472">Membrane</keyword>
<feature type="region of interest" description="Disordered" evidence="1">
    <location>
        <begin position="301"/>
        <end position="358"/>
    </location>
</feature>
<reference evidence="3" key="1">
    <citation type="journal article" date="2020" name="Stud. Mycol.">
        <title>101 Dothideomycetes genomes: a test case for predicting lifestyles and emergence of pathogens.</title>
        <authorList>
            <person name="Haridas S."/>
            <person name="Albert R."/>
            <person name="Binder M."/>
            <person name="Bloem J."/>
            <person name="Labutti K."/>
            <person name="Salamov A."/>
            <person name="Andreopoulos B."/>
            <person name="Baker S."/>
            <person name="Barry K."/>
            <person name="Bills G."/>
            <person name="Bluhm B."/>
            <person name="Cannon C."/>
            <person name="Castanera R."/>
            <person name="Culley D."/>
            <person name="Daum C."/>
            <person name="Ezra D."/>
            <person name="Gonzalez J."/>
            <person name="Henrissat B."/>
            <person name="Kuo A."/>
            <person name="Liang C."/>
            <person name="Lipzen A."/>
            <person name="Lutzoni F."/>
            <person name="Magnuson J."/>
            <person name="Mondo S."/>
            <person name="Nolan M."/>
            <person name="Ohm R."/>
            <person name="Pangilinan J."/>
            <person name="Park H.-J."/>
            <person name="Ramirez L."/>
            <person name="Alfaro M."/>
            <person name="Sun H."/>
            <person name="Tritt A."/>
            <person name="Yoshinaga Y."/>
            <person name="Zwiers L.-H."/>
            <person name="Turgeon B."/>
            <person name="Goodwin S."/>
            <person name="Spatafora J."/>
            <person name="Crous P."/>
            <person name="Grigoriev I."/>
        </authorList>
    </citation>
    <scope>NUCLEOTIDE SEQUENCE</scope>
    <source>
        <strain evidence="3">CBS 130266</strain>
    </source>
</reference>
<feature type="compositionally biased region" description="Low complexity" evidence="1">
    <location>
        <begin position="307"/>
        <end position="326"/>
    </location>
</feature>
<feature type="transmembrane region" description="Helical" evidence="2">
    <location>
        <begin position="219"/>
        <end position="240"/>
    </location>
</feature>
<evidence type="ECO:0000313" key="3">
    <source>
        <dbReference type="EMBL" id="KAF2430300.1"/>
    </source>
</evidence>
<evidence type="ECO:0000313" key="4">
    <source>
        <dbReference type="Proteomes" id="UP000800235"/>
    </source>
</evidence>